<organism evidence="2 3">
    <name type="scientific">Vitis vinifera</name>
    <name type="common">Grape</name>
    <dbReference type="NCBI Taxonomy" id="29760"/>
    <lineage>
        <taxon>Eukaryota</taxon>
        <taxon>Viridiplantae</taxon>
        <taxon>Streptophyta</taxon>
        <taxon>Embryophyta</taxon>
        <taxon>Tracheophyta</taxon>
        <taxon>Spermatophyta</taxon>
        <taxon>Magnoliopsida</taxon>
        <taxon>eudicotyledons</taxon>
        <taxon>Gunneridae</taxon>
        <taxon>Pentapetalae</taxon>
        <taxon>rosids</taxon>
        <taxon>Vitales</taxon>
        <taxon>Vitaceae</taxon>
        <taxon>Viteae</taxon>
        <taxon>Vitis</taxon>
    </lineage>
</organism>
<proteinExistence type="predicted"/>
<name>A0A438BLL7_VITVI</name>
<evidence type="ECO:0008006" key="4">
    <source>
        <dbReference type="Google" id="ProtNLM"/>
    </source>
</evidence>
<dbReference type="AlphaFoldDB" id="A0A438BLL7"/>
<accession>A0A438BLL7</accession>
<feature type="compositionally biased region" description="Basic residues" evidence="1">
    <location>
        <begin position="149"/>
        <end position="162"/>
    </location>
</feature>
<dbReference type="Proteomes" id="UP000288805">
    <property type="component" value="Unassembled WGS sequence"/>
</dbReference>
<comment type="caution">
    <text evidence="2">The sequence shown here is derived from an EMBL/GenBank/DDBJ whole genome shotgun (WGS) entry which is preliminary data.</text>
</comment>
<evidence type="ECO:0000313" key="3">
    <source>
        <dbReference type="Proteomes" id="UP000288805"/>
    </source>
</evidence>
<evidence type="ECO:0000256" key="1">
    <source>
        <dbReference type="SAM" id="MobiDB-lite"/>
    </source>
</evidence>
<sequence>MEQTLKSDVTLPNTEVPVPIKAGTHQEKPKKFNGDDFKRWQQKMLFYLTTLSLVHVLKEECPKALEQPTNETFNVIEAWKHSDFLCKNYILNGLDFKNYLKHKHKELSMEDFIVRLRIEEDNRKNDKFVGKSFMEAKAHIMEGECSKKRKLPFNNGKRKKPANNKPDNKKIKGACWFVENPTIMPRISSTKMMKRNPKEREKPVKQTWQNLKILLL</sequence>
<feature type="region of interest" description="Disordered" evidence="1">
    <location>
        <begin position="149"/>
        <end position="169"/>
    </location>
</feature>
<dbReference type="EMBL" id="QGNW01002731">
    <property type="protein sequence ID" value="RVW11839.1"/>
    <property type="molecule type" value="Genomic_DNA"/>
</dbReference>
<protein>
    <recommendedName>
        <fullName evidence="4">Zinc finger, CCHC-type</fullName>
    </recommendedName>
</protein>
<evidence type="ECO:0000313" key="2">
    <source>
        <dbReference type="EMBL" id="RVW11839.1"/>
    </source>
</evidence>
<gene>
    <name evidence="2" type="ORF">CK203_085677</name>
</gene>
<reference evidence="2 3" key="1">
    <citation type="journal article" date="2018" name="PLoS Genet.">
        <title>Population sequencing reveals clonal diversity and ancestral inbreeding in the grapevine cultivar Chardonnay.</title>
        <authorList>
            <person name="Roach M.J."/>
            <person name="Johnson D.L."/>
            <person name="Bohlmann J."/>
            <person name="van Vuuren H.J."/>
            <person name="Jones S.J."/>
            <person name="Pretorius I.S."/>
            <person name="Schmidt S.A."/>
            <person name="Borneman A.R."/>
        </authorList>
    </citation>
    <scope>NUCLEOTIDE SEQUENCE [LARGE SCALE GENOMIC DNA]</scope>
    <source>
        <strain evidence="3">cv. Chardonnay</strain>
        <tissue evidence="2">Leaf</tissue>
    </source>
</reference>